<dbReference type="AlphaFoldDB" id="A0A931CH24"/>
<dbReference type="Proteomes" id="UP000598146">
    <property type="component" value="Unassembled WGS sequence"/>
</dbReference>
<evidence type="ECO:0000256" key="1">
    <source>
        <dbReference type="SAM" id="MobiDB-lite"/>
    </source>
</evidence>
<dbReference type="RefSeq" id="WP_196418837.1">
    <property type="nucleotide sequence ID" value="NZ_JADQTO010000024.1"/>
</dbReference>
<organism evidence="2 3">
    <name type="scientific">Actinoplanes aureus</name>
    <dbReference type="NCBI Taxonomy" id="2792083"/>
    <lineage>
        <taxon>Bacteria</taxon>
        <taxon>Bacillati</taxon>
        <taxon>Actinomycetota</taxon>
        <taxon>Actinomycetes</taxon>
        <taxon>Micromonosporales</taxon>
        <taxon>Micromonosporaceae</taxon>
        <taxon>Actinoplanes</taxon>
    </lineage>
</organism>
<evidence type="ECO:0000313" key="2">
    <source>
        <dbReference type="EMBL" id="MBG0567066.1"/>
    </source>
</evidence>
<protein>
    <submittedName>
        <fullName evidence="2">Uncharacterized protein</fullName>
    </submittedName>
</protein>
<reference evidence="2" key="1">
    <citation type="submission" date="2020-11" db="EMBL/GenBank/DDBJ databases">
        <title>Isolation and identification of active actinomycetes.</title>
        <authorList>
            <person name="Sun X."/>
        </authorList>
    </citation>
    <scope>NUCLEOTIDE SEQUENCE</scope>
    <source>
        <strain evidence="2">NEAU-A11</strain>
    </source>
</reference>
<sequence length="576" mass="62453">MTALENLDIADLVSTHPPWALRERLLRQQFLRERQLEPTLFPPFFRPCRNRVLLVADGGLDFSEGDFGLSVFVRTLLDTPGRHVRHEITLAHIGAASGSQLMAAEPRIARRIPSFKFDDSSSFAPDMYDVVMLFGIATVYAGRGTASDGNAYPFDRLADPELRALTAFMEGGGGLFATGDHGALGRALSSAVPRVRNMRLWASTAPQEEFDQVSMGGPRRNDTNRGNLFDNQSDAVPQVINPKMYAAGVIIRASYPHPLLCGPRGVITVMPDHPHEGECVEPTDTSLKLPFGGAEYPPAIDGGPRPLPEVISTSTVPSGNEAKTTGGAKQPTHSQVFGGICAYDGHRAGVGRAVTDATWHHFVNVNLVGMVNPSAAAFDKGFLGTEAGRMHLEAIRAYYRNVVVWCTRPERIRCINIRLALEAIFDGRVLEAVLSTTQARAGEVSPFALRLIGIHARDVLGRTASQCQTLRLVLDIVLERALPDLIPDVDPWRGRGDRDDQPARLDWVDGSALLDIALGGALVGLREAVGDLTEEQADVDTDRLAEVMADSGAQAANVALRSLASELEQVRQRLGL</sequence>
<comment type="caution">
    <text evidence="2">The sequence shown here is derived from an EMBL/GenBank/DDBJ whole genome shotgun (WGS) entry which is preliminary data.</text>
</comment>
<name>A0A931CH24_9ACTN</name>
<keyword evidence="3" id="KW-1185">Reference proteome</keyword>
<accession>A0A931CH24</accession>
<proteinExistence type="predicted"/>
<evidence type="ECO:0000313" key="3">
    <source>
        <dbReference type="Proteomes" id="UP000598146"/>
    </source>
</evidence>
<dbReference type="EMBL" id="JADQTO010000024">
    <property type="protein sequence ID" value="MBG0567066.1"/>
    <property type="molecule type" value="Genomic_DNA"/>
</dbReference>
<feature type="region of interest" description="Disordered" evidence="1">
    <location>
        <begin position="209"/>
        <end position="232"/>
    </location>
</feature>
<gene>
    <name evidence="2" type="ORF">I4J89_37030</name>
</gene>